<sequence length="146" mass="15961">MECIASQRFHLKDKVQSSKAGKLMNGSVVKKGPLPKKIRRSQVIKTLAEMDKEKIEQQQQQSQQQNADTTSSKNGSGAGDEFQDEFYTSGRIGRRNAMPDILGNNCTASSGADLPLKLSALTTNESSTSQSQPMNVNETPNQTNNK</sequence>
<evidence type="ECO:0000256" key="1">
    <source>
        <dbReference type="ARBA" id="ARBA00002844"/>
    </source>
</evidence>
<gene>
    <name evidence="5" type="ORF">CLUMA_CG010670</name>
</gene>
<evidence type="ECO:0000256" key="3">
    <source>
        <dbReference type="ARBA" id="ARBA00023013"/>
    </source>
</evidence>
<reference evidence="5 6" key="1">
    <citation type="submission" date="2015-04" db="EMBL/GenBank/DDBJ databases">
        <authorList>
            <person name="Syromyatnikov M.Y."/>
            <person name="Popov V.N."/>
        </authorList>
    </citation>
    <scope>NUCLEOTIDE SEQUENCE [LARGE SCALE GENOMIC DNA]</scope>
</reference>
<dbReference type="EMBL" id="CVRI01000047">
    <property type="protein sequence ID" value="CRK97275.1"/>
    <property type="molecule type" value="Genomic_DNA"/>
</dbReference>
<feature type="compositionally biased region" description="Polar residues" evidence="4">
    <location>
        <begin position="66"/>
        <end position="75"/>
    </location>
</feature>
<name>A0A1J1IAP0_9DIPT</name>
<dbReference type="PANTHER" id="PTHR15416">
    <property type="entry name" value="CAMP-DEPENDENT PROTEIN KINASE INHIBITOR/PKI"/>
    <property type="match status" value="1"/>
</dbReference>
<feature type="compositionally biased region" description="Basic residues" evidence="4">
    <location>
        <begin position="33"/>
        <end position="42"/>
    </location>
</feature>
<evidence type="ECO:0000313" key="6">
    <source>
        <dbReference type="Proteomes" id="UP000183832"/>
    </source>
</evidence>
<dbReference type="Pfam" id="PF02827">
    <property type="entry name" value="PKI"/>
    <property type="match status" value="1"/>
</dbReference>
<keyword evidence="3" id="KW-0649">Protein kinase inhibitor</keyword>
<dbReference type="AlphaFoldDB" id="A0A1J1IAP0"/>
<accession>A0A1J1IAP0</accession>
<comment type="function">
    <text evidence="1">Extremely potent competitive inhibitor of cAMP-dependent protein kinase activity, this protein interacts with the catalytic subunit of the enzyme after the cAMP-induced dissociation of its regulatory chains.</text>
</comment>
<dbReference type="InterPro" id="IPR004171">
    <property type="entry name" value="cAMP_dep_PKI"/>
</dbReference>
<evidence type="ECO:0000256" key="2">
    <source>
        <dbReference type="ARBA" id="ARBA00006393"/>
    </source>
</evidence>
<comment type="similarity">
    <text evidence="2">Belongs to the PKI family.</text>
</comment>
<evidence type="ECO:0000256" key="4">
    <source>
        <dbReference type="SAM" id="MobiDB-lite"/>
    </source>
</evidence>
<dbReference type="Proteomes" id="UP000183832">
    <property type="component" value="Unassembled WGS sequence"/>
</dbReference>
<protein>
    <submittedName>
        <fullName evidence="5">CLUMA_CG010670, isoform A</fullName>
    </submittedName>
</protein>
<evidence type="ECO:0000313" key="5">
    <source>
        <dbReference type="EMBL" id="CRK97275.1"/>
    </source>
</evidence>
<proteinExistence type="inferred from homology"/>
<organism evidence="5 6">
    <name type="scientific">Clunio marinus</name>
    <dbReference type="NCBI Taxonomy" id="568069"/>
    <lineage>
        <taxon>Eukaryota</taxon>
        <taxon>Metazoa</taxon>
        <taxon>Ecdysozoa</taxon>
        <taxon>Arthropoda</taxon>
        <taxon>Hexapoda</taxon>
        <taxon>Insecta</taxon>
        <taxon>Pterygota</taxon>
        <taxon>Neoptera</taxon>
        <taxon>Endopterygota</taxon>
        <taxon>Diptera</taxon>
        <taxon>Nematocera</taxon>
        <taxon>Chironomoidea</taxon>
        <taxon>Chironomidae</taxon>
        <taxon>Clunio</taxon>
    </lineage>
</organism>
<feature type="compositionally biased region" description="Polar residues" evidence="4">
    <location>
        <begin position="120"/>
        <end position="146"/>
    </location>
</feature>
<dbReference type="OrthoDB" id="6380180at2759"/>
<keyword evidence="6" id="KW-1185">Reference proteome</keyword>
<feature type="region of interest" description="Disordered" evidence="4">
    <location>
        <begin position="15"/>
        <end position="146"/>
    </location>
</feature>
<dbReference type="GO" id="GO:0004862">
    <property type="term" value="F:cAMP-dependent protein kinase inhibitor activity"/>
    <property type="evidence" value="ECO:0007669"/>
    <property type="project" value="InterPro"/>
</dbReference>